<protein>
    <submittedName>
        <fullName evidence="1">Uncharacterized protein</fullName>
    </submittedName>
</protein>
<evidence type="ECO:0000313" key="2">
    <source>
        <dbReference type="Proteomes" id="UP000003019"/>
    </source>
</evidence>
<evidence type="ECO:0000313" key="1">
    <source>
        <dbReference type="EMBL" id="EGY52864.1"/>
    </source>
</evidence>
<dbReference type="AlphaFoldDB" id="G4CH26"/>
<proteinExistence type="predicted"/>
<dbReference type="EMBL" id="AGAY01000031">
    <property type="protein sequence ID" value="EGY52864.1"/>
    <property type="molecule type" value="Genomic_DNA"/>
</dbReference>
<dbReference type="PATRIC" id="fig|1032488.3.peg.852"/>
<sequence>MSRKRPISYKLKKSSTREKQLEKAKEWAQQWHDDAIRLIHVLNDTAEKDWAAFDAAQDELCQMMHRKCEALPNIFDILTQPLYTERSEE</sequence>
<dbReference type="Proteomes" id="UP000003019">
    <property type="component" value="Unassembled WGS sequence"/>
</dbReference>
<accession>G4CH26</accession>
<name>G4CH26_9NEIS</name>
<gene>
    <name evidence="1" type="ORF">HMPREF9371_0915</name>
</gene>
<reference evidence="1 2" key="1">
    <citation type="submission" date="2011-05" db="EMBL/GenBank/DDBJ databases">
        <authorList>
            <person name="Muzny D."/>
            <person name="Qin X."/>
            <person name="Deng J."/>
            <person name="Jiang H."/>
            <person name="Liu Y."/>
            <person name="Qu J."/>
            <person name="Song X.-Z."/>
            <person name="Zhang L."/>
            <person name="Thornton R."/>
            <person name="Coyle M."/>
            <person name="Francisco L."/>
            <person name="Jackson L."/>
            <person name="Javaid M."/>
            <person name="Korchina V."/>
            <person name="Kovar C."/>
            <person name="Mata R."/>
            <person name="Mathew T."/>
            <person name="Ngo R."/>
            <person name="Nguyen L."/>
            <person name="Nguyen N."/>
            <person name="Okwuonu G."/>
            <person name="Ongeri F."/>
            <person name="Pham C."/>
            <person name="Simmons D."/>
            <person name="Wilczek-Boney K."/>
            <person name="Hale W."/>
            <person name="Jakkamsetti A."/>
            <person name="Pham P."/>
            <person name="Ruth R."/>
            <person name="San Lucas F."/>
            <person name="Warren J."/>
            <person name="Zhang J."/>
            <person name="Zhao Z."/>
            <person name="Zhou C."/>
            <person name="Zhu D."/>
            <person name="Lee S."/>
            <person name="Bess C."/>
            <person name="Blankenburg K."/>
            <person name="Forbes L."/>
            <person name="Fu Q."/>
            <person name="Gubbala S."/>
            <person name="Hirani K."/>
            <person name="Jayaseelan J.C."/>
            <person name="Lara F."/>
            <person name="Munidasa M."/>
            <person name="Palculict T."/>
            <person name="Patil S."/>
            <person name="Pu L.-L."/>
            <person name="Saada N."/>
            <person name="Tang L."/>
            <person name="Weissenberger G."/>
            <person name="Zhu Y."/>
            <person name="Hemphill L."/>
            <person name="Shang Y."/>
            <person name="Youmans B."/>
            <person name="Ayvaz T."/>
            <person name="Ross M."/>
            <person name="Santibanez J."/>
            <person name="Aqrawi P."/>
            <person name="Gross S."/>
            <person name="Joshi V."/>
            <person name="Fowler G."/>
            <person name="Nazareth L."/>
            <person name="Reid J."/>
            <person name="Worley K."/>
            <person name="Petrosino J."/>
            <person name="Highlander S."/>
            <person name="Gibbs R."/>
        </authorList>
    </citation>
    <scope>NUCLEOTIDE SEQUENCE [LARGE SCALE GENOMIC DNA]</scope>
    <source>
        <strain evidence="1 2">871</strain>
    </source>
</reference>
<organism evidence="1 2">
    <name type="scientific">Neisseria shayeganii 871</name>
    <dbReference type="NCBI Taxonomy" id="1032488"/>
    <lineage>
        <taxon>Bacteria</taxon>
        <taxon>Pseudomonadati</taxon>
        <taxon>Pseudomonadota</taxon>
        <taxon>Betaproteobacteria</taxon>
        <taxon>Neisseriales</taxon>
        <taxon>Neisseriaceae</taxon>
        <taxon>Neisseria</taxon>
    </lineage>
</organism>
<keyword evidence="2" id="KW-1185">Reference proteome</keyword>
<dbReference type="RefSeq" id="WP_009118609.1">
    <property type="nucleotide sequence ID" value="NZ_JH164926.1"/>
</dbReference>
<comment type="caution">
    <text evidence="1">The sequence shown here is derived from an EMBL/GenBank/DDBJ whole genome shotgun (WGS) entry which is preliminary data.</text>
</comment>
<dbReference type="STRING" id="1032488.HMPREF9371_0915"/>
<dbReference type="HOGENOM" id="CLU_2451571_0_0_4"/>